<accession>A0ABU9XRC0</accession>
<dbReference type="SUPFAM" id="SSF53697">
    <property type="entry name" value="SIS domain"/>
    <property type="match status" value="1"/>
</dbReference>
<dbReference type="PANTHER" id="PTHR42745">
    <property type="match status" value="1"/>
</dbReference>
<evidence type="ECO:0000256" key="5">
    <source>
        <dbReference type="PROSITE-ProRule" id="PRU00703"/>
    </source>
</evidence>
<dbReference type="InterPro" id="IPR046348">
    <property type="entry name" value="SIS_dom_sf"/>
</dbReference>
<dbReference type="GO" id="GO:0016853">
    <property type="term" value="F:isomerase activity"/>
    <property type="evidence" value="ECO:0007669"/>
    <property type="project" value="UniProtKB-KW"/>
</dbReference>
<dbReference type="PROSITE" id="PS51464">
    <property type="entry name" value="SIS"/>
    <property type="match status" value="1"/>
</dbReference>
<name>A0ABU9XRC0_9SPHN</name>
<gene>
    <name evidence="8" type="ORF">ABC969_08050</name>
</gene>
<dbReference type="InterPro" id="IPR004800">
    <property type="entry name" value="KdsD/KpsF-type"/>
</dbReference>
<dbReference type="Proteomes" id="UP001404104">
    <property type="component" value="Unassembled WGS sequence"/>
</dbReference>
<organism evidence="8 9">
    <name type="scientific">Sphingomonas qilianensis</name>
    <dbReference type="NCBI Taxonomy" id="1736690"/>
    <lineage>
        <taxon>Bacteria</taxon>
        <taxon>Pseudomonadati</taxon>
        <taxon>Pseudomonadota</taxon>
        <taxon>Alphaproteobacteria</taxon>
        <taxon>Sphingomonadales</taxon>
        <taxon>Sphingomonadaceae</taxon>
        <taxon>Sphingomonas</taxon>
    </lineage>
</organism>
<dbReference type="InterPro" id="IPR035474">
    <property type="entry name" value="SIS_Kpsf"/>
</dbReference>
<dbReference type="SMART" id="SM00116">
    <property type="entry name" value="CBS"/>
    <property type="match status" value="2"/>
</dbReference>
<keyword evidence="9" id="KW-1185">Reference proteome</keyword>
<evidence type="ECO:0000256" key="3">
    <source>
        <dbReference type="ARBA" id="ARBA00023122"/>
    </source>
</evidence>
<protein>
    <submittedName>
        <fullName evidence="8">KpsF/GutQ family sugar-phosphate isomerase</fullName>
    </submittedName>
</protein>
<keyword evidence="8" id="KW-0413">Isomerase</keyword>
<dbReference type="InterPro" id="IPR001347">
    <property type="entry name" value="SIS_dom"/>
</dbReference>
<dbReference type="InterPro" id="IPR046342">
    <property type="entry name" value="CBS_dom_sf"/>
</dbReference>
<dbReference type="NCBIfam" id="TIGR00393">
    <property type="entry name" value="kpsF"/>
    <property type="match status" value="1"/>
</dbReference>
<feature type="domain" description="SIS" evidence="7">
    <location>
        <begin position="23"/>
        <end position="166"/>
    </location>
</feature>
<dbReference type="PIRSF" id="PIRSF004692">
    <property type="entry name" value="KdsD_KpsF"/>
    <property type="match status" value="1"/>
</dbReference>
<dbReference type="EMBL" id="JBDIMF010000002">
    <property type="protein sequence ID" value="MEN2786369.1"/>
    <property type="molecule type" value="Genomic_DNA"/>
</dbReference>
<dbReference type="Gene3D" id="3.40.50.10490">
    <property type="entry name" value="Glucose-6-phosphate isomerase like protein, domain 1"/>
    <property type="match status" value="1"/>
</dbReference>
<evidence type="ECO:0000256" key="1">
    <source>
        <dbReference type="ARBA" id="ARBA00008165"/>
    </source>
</evidence>
<reference evidence="8 9" key="1">
    <citation type="submission" date="2024-05" db="EMBL/GenBank/DDBJ databases">
        <authorList>
            <person name="Liu Q."/>
            <person name="Xin Y.-H."/>
        </authorList>
    </citation>
    <scope>NUCLEOTIDE SEQUENCE [LARGE SCALE GENOMIC DNA]</scope>
    <source>
        <strain evidence="8 9">CGMCC 1.15349</strain>
    </source>
</reference>
<sequence length="307" mass="31529">MIRCEAAALTLLADQLDGAFDLAVQHILTTSGRVIVSGMGKAGHVGRKIAATLSATGSPAFFIHPSEAAHGDLGMLKNNDTVLALSNSGSTPEVLLVVRHMLAAGVPVIAITGNGASPLAKIADVALVLPAVAEACPEGIAPTTSSTMKLALGDALAIATMRARGFSRAELARLHPGGSIGWRTQPVARLIRHDFPLPLATCGTSLHDVILKMTEAGKGVAGIVDDAGLLLGVITDGDLRRGFASILSSSADQVMTRNPKTVTTNTTIGDAAALMAEARINVVFVTDPKVEGRPVGVIHLHDLAMIG</sequence>
<comment type="caution">
    <text evidence="8">The sequence shown here is derived from an EMBL/GenBank/DDBJ whole genome shotgun (WGS) entry which is preliminary data.</text>
</comment>
<dbReference type="Pfam" id="PF01380">
    <property type="entry name" value="SIS"/>
    <property type="match status" value="1"/>
</dbReference>
<dbReference type="PANTHER" id="PTHR42745:SF1">
    <property type="entry name" value="ARABINOSE 5-PHOSPHATE ISOMERASE KDSD"/>
    <property type="match status" value="1"/>
</dbReference>
<evidence type="ECO:0000256" key="2">
    <source>
        <dbReference type="ARBA" id="ARBA00022737"/>
    </source>
</evidence>
<dbReference type="CDD" id="cd04604">
    <property type="entry name" value="CBS_pair_SIS_assoc"/>
    <property type="match status" value="1"/>
</dbReference>
<dbReference type="PROSITE" id="PS51371">
    <property type="entry name" value="CBS"/>
    <property type="match status" value="2"/>
</dbReference>
<keyword evidence="3 5" id="KW-0129">CBS domain</keyword>
<feature type="domain" description="CBS" evidence="6">
    <location>
        <begin position="190"/>
        <end position="249"/>
    </location>
</feature>
<dbReference type="Pfam" id="PF00571">
    <property type="entry name" value="CBS"/>
    <property type="match status" value="2"/>
</dbReference>
<dbReference type="Gene3D" id="3.10.580.10">
    <property type="entry name" value="CBS-domain"/>
    <property type="match status" value="1"/>
</dbReference>
<dbReference type="RefSeq" id="WP_345864158.1">
    <property type="nucleotide sequence ID" value="NZ_JBDIMF010000002.1"/>
</dbReference>
<dbReference type="InterPro" id="IPR050986">
    <property type="entry name" value="GutQ/KpsF_isomerases"/>
</dbReference>
<keyword evidence="2" id="KW-0677">Repeat</keyword>
<dbReference type="InterPro" id="IPR000644">
    <property type="entry name" value="CBS_dom"/>
</dbReference>
<evidence type="ECO:0000259" key="7">
    <source>
        <dbReference type="PROSITE" id="PS51464"/>
    </source>
</evidence>
<feature type="domain" description="CBS" evidence="6">
    <location>
        <begin position="255"/>
        <end position="307"/>
    </location>
</feature>
<evidence type="ECO:0000313" key="9">
    <source>
        <dbReference type="Proteomes" id="UP001404104"/>
    </source>
</evidence>
<dbReference type="CDD" id="cd05014">
    <property type="entry name" value="SIS_Kpsf"/>
    <property type="match status" value="1"/>
</dbReference>
<evidence type="ECO:0000259" key="6">
    <source>
        <dbReference type="PROSITE" id="PS51371"/>
    </source>
</evidence>
<evidence type="ECO:0000256" key="4">
    <source>
        <dbReference type="PIRNR" id="PIRNR004692"/>
    </source>
</evidence>
<proteinExistence type="inferred from homology"/>
<comment type="similarity">
    <text evidence="1 4">Belongs to the SIS family. GutQ/KpsF subfamily.</text>
</comment>
<evidence type="ECO:0000313" key="8">
    <source>
        <dbReference type="EMBL" id="MEN2786369.1"/>
    </source>
</evidence>